<feature type="signal peptide" evidence="12">
    <location>
        <begin position="1"/>
        <end position="33"/>
    </location>
</feature>
<dbReference type="InterPro" id="IPR010916">
    <property type="entry name" value="TonB_box_CS"/>
</dbReference>
<dbReference type="Pfam" id="PF07715">
    <property type="entry name" value="Plug"/>
    <property type="match status" value="1"/>
</dbReference>
<reference evidence="15 16" key="1">
    <citation type="submission" date="2016-10" db="EMBL/GenBank/DDBJ databases">
        <authorList>
            <person name="de Groot N.N."/>
        </authorList>
    </citation>
    <scope>NUCLEOTIDE SEQUENCE [LARGE SCALE GENOMIC DNA]</scope>
    <source>
        <strain evidence="15 16">CGMCC 1.7659</strain>
    </source>
</reference>
<protein>
    <submittedName>
        <fullName evidence="15">TonB-dependent Receptor Plug Domain</fullName>
    </submittedName>
</protein>
<evidence type="ECO:0000256" key="12">
    <source>
        <dbReference type="SAM" id="SignalP"/>
    </source>
</evidence>
<evidence type="ECO:0000256" key="7">
    <source>
        <dbReference type="ARBA" id="ARBA00023136"/>
    </source>
</evidence>
<keyword evidence="16" id="KW-1185">Reference proteome</keyword>
<keyword evidence="15" id="KW-0675">Receptor</keyword>
<evidence type="ECO:0000256" key="2">
    <source>
        <dbReference type="ARBA" id="ARBA00022448"/>
    </source>
</evidence>
<dbReference type="Gene3D" id="2.40.170.20">
    <property type="entry name" value="TonB-dependent receptor, beta-barrel domain"/>
    <property type="match status" value="1"/>
</dbReference>
<keyword evidence="2 9" id="KW-0813">Transport</keyword>
<dbReference type="AlphaFoldDB" id="A0A1I4W677"/>
<evidence type="ECO:0000313" key="16">
    <source>
        <dbReference type="Proteomes" id="UP000198575"/>
    </source>
</evidence>
<dbReference type="EMBL" id="FOVF01000004">
    <property type="protein sequence ID" value="SFN09118.1"/>
    <property type="molecule type" value="Genomic_DNA"/>
</dbReference>
<feature type="domain" description="TonB-dependent receptor plug" evidence="14">
    <location>
        <begin position="58"/>
        <end position="163"/>
    </location>
</feature>
<comment type="similarity">
    <text evidence="9 11">Belongs to the TonB-dependent receptor family.</text>
</comment>
<keyword evidence="6 10" id="KW-0798">TonB box</keyword>
<evidence type="ECO:0000256" key="9">
    <source>
        <dbReference type="PROSITE-ProRule" id="PRU01360"/>
    </source>
</evidence>
<keyword evidence="8 9" id="KW-0998">Cell outer membrane</keyword>
<evidence type="ECO:0000256" key="8">
    <source>
        <dbReference type="ARBA" id="ARBA00023237"/>
    </source>
</evidence>
<dbReference type="SUPFAM" id="SSF56935">
    <property type="entry name" value="Porins"/>
    <property type="match status" value="1"/>
</dbReference>
<dbReference type="PROSITE" id="PS52016">
    <property type="entry name" value="TONB_DEPENDENT_REC_3"/>
    <property type="match status" value="1"/>
</dbReference>
<proteinExistence type="inferred from homology"/>
<dbReference type="PANTHER" id="PTHR47234">
    <property type="match status" value="1"/>
</dbReference>
<dbReference type="InterPro" id="IPR000531">
    <property type="entry name" value="Beta-barrel_TonB"/>
</dbReference>
<evidence type="ECO:0000256" key="1">
    <source>
        <dbReference type="ARBA" id="ARBA00004571"/>
    </source>
</evidence>
<evidence type="ECO:0000256" key="4">
    <source>
        <dbReference type="ARBA" id="ARBA00022692"/>
    </source>
</evidence>
<evidence type="ECO:0000256" key="6">
    <source>
        <dbReference type="ARBA" id="ARBA00023077"/>
    </source>
</evidence>
<dbReference type="InterPro" id="IPR037066">
    <property type="entry name" value="Plug_dom_sf"/>
</dbReference>
<feature type="short sequence motif" description="TonB box" evidence="10">
    <location>
        <begin position="44"/>
        <end position="50"/>
    </location>
</feature>
<evidence type="ECO:0000256" key="3">
    <source>
        <dbReference type="ARBA" id="ARBA00022452"/>
    </source>
</evidence>
<evidence type="ECO:0000313" key="15">
    <source>
        <dbReference type="EMBL" id="SFN09118.1"/>
    </source>
</evidence>
<dbReference type="Proteomes" id="UP000198575">
    <property type="component" value="Unassembled WGS sequence"/>
</dbReference>
<dbReference type="Pfam" id="PF00593">
    <property type="entry name" value="TonB_dep_Rec_b-barrel"/>
    <property type="match status" value="1"/>
</dbReference>
<name>A0A1I4W677_9GAMM</name>
<evidence type="ECO:0000256" key="11">
    <source>
        <dbReference type="RuleBase" id="RU003357"/>
    </source>
</evidence>
<dbReference type="STRING" id="578942.SAMN05216289_10436"/>
<dbReference type="GO" id="GO:0009279">
    <property type="term" value="C:cell outer membrane"/>
    <property type="evidence" value="ECO:0007669"/>
    <property type="project" value="UniProtKB-SubCell"/>
</dbReference>
<dbReference type="Gene3D" id="2.170.130.10">
    <property type="entry name" value="TonB-dependent receptor, plug domain"/>
    <property type="match status" value="1"/>
</dbReference>
<dbReference type="InterPro" id="IPR036942">
    <property type="entry name" value="Beta-barrel_TonB_sf"/>
</dbReference>
<gene>
    <name evidence="15" type="ORF">SAMN05216289_10436</name>
</gene>
<keyword evidence="3 9" id="KW-1134">Transmembrane beta strand</keyword>
<dbReference type="PROSITE" id="PS00430">
    <property type="entry name" value="TONB_DEPENDENT_REC_1"/>
    <property type="match status" value="1"/>
</dbReference>
<evidence type="ECO:0000259" key="14">
    <source>
        <dbReference type="Pfam" id="PF07715"/>
    </source>
</evidence>
<keyword evidence="4 9" id="KW-0812">Transmembrane</keyword>
<sequence length="958" mass="102908">MRLTNNELLKAVRLALYAGTTAVVGLSATAAFAQNEDTGERLDTIVVTGSAIRRVDIETSNPVITIDRAAIQKSGKLTVGDLVQELPSIAGNATNPQVNNGGGTGAASVSLRGLGSNRTLILIDGQRIINNDINAIPANVVERIEVLLDGASSIYGSDAIAGVVNFIMRKDYQGAEFSFDYGISDRDDGERKGAQFTFGQSTDRGSVVAGIGYNKADAIDAGKRDFSSQALYLYYGSSFAGGSSRTPTGRITLPAGLAAEFGCGSVTRIEGTSGTSLDNYRCFRTDGSDSYNYQPLNVILVPQERTNVFALANYKLTDSVEAYLKTFVNRTSSSSLIAPYPFDARGNGVTISGDSIYNPFGEDMGFGTANNVLERLTGVGQRVSQFDSQTAQFIGGLRGNIGDTSWRWDVNANYGHFTRDQYTTGYLNFTQLADALGPSEIRNGVPVCVDALGGNVIDGCTPLNIFEQDNPASVQQFLAAQSAPFQNVLLTSREFTANVNGELFDLPAGPVSLAVGVLHRKDYQRNKADSTIILNPTTGTCDLGTACTSELSGNLTTKEAFAEIFIPVLKDMPFAHSLNIDIGTRYSKFNLAGNTTNSKLAVEWRPIEDLLLRGTVSEVFRAPSISELFAGANSDAPTAQDPCNGYLPGQQQGINACGPSTGATDIPATGIPPQPNGQVNGIQSGAVAAGFSLAPESGKSFDFGVVYDPSWIEGLSLSLDAYRIYLNDTITLINAQNVLNLCYQDANSPFCPFISRFANGDINQILEPVVNLGRLDTSGYDFGVSYRIPEFDMFGRSIGRFTVGFNGTYIDEFDNTPVPGDANVPRISNAGLYTAQFGNFPRVRALGSLDWAMGPFEAGWRVRYIGNTRVGSEDLSQGLSIDGGIPGVARNFGAQTYHNFQFGYTAEPINTQFQIGIDNAFDKKPPIYFQNNVTNANTDVRTYDTVGRYYWARATVKF</sequence>
<feature type="domain" description="TonB-dependent receptor-like beta-barrel" evidence="13">
    <location>
        <begin position="353"/>
        <end position="919"/>
    </location>
</feature>
<evidence type="ECO:0000259" key="13">
    <source>
        <dbReference type="Pfam" id="PF00593"/>
    </source>
</evidence>
<evidence type="ECO:0000256" key="5">
    <source>
        <dbReference type="ARBA" id="ARBA00022729"/>
    </source>
</evidence>
<dbReference type="InterPro" id="IPR012910">
    <property type="entry name" value="Plug_dom"/>
</dbReference>
<feature type="chain" id="PRO_5011745094" evidence="12">
    <location>
        <begin position="34"/>
        <end position="958"/>
    </location>
</feature>
<comment type="subcellular location">
    <subcellularLocation>
        <location evidence="1 9">Cell outer membrane</location>
        <topology evidence="1 9">Multi-pass membrane protein</topology>
    </subcellularLocation>
</comment>
<organism evidence="15 16">
    <name type="scientific">Dokdonella immobilis</name>
    <dbReference type="NCBI Taxonomy" id="578942"/>
    <lineage>
        <taxon>Bacteria</taxon>
        <taxon>Pseudomonadati</taxon>
        <taxon>Pseudomonadota</taxon>
        <taxon>Gammaproteobacteria</taxon>
        <taxon>Lysobacterales</taxon>
        <taxon>Rhodanobacteraceae</taxon>
        <taxon>Dokdonella</taxon>
    </lineage>
</organism>
<dbReference type="InterPro" id="IPR039426">
    <property type="entry name" value="TonB-dep_rcpt-like"/>
</dbReference>
<keyword evidence="5 12" id="KW-0732">Signal</keyword>
<keyword evidence="7 9" id="KW-0472">Membrane</keyword>
<dbReference type="PANTHER" id="PTHR47234:SF2">
    <property type="entry name" value="TONB-DEPENDENT RECEPTOR"/>
    <property type="match status" value="1"/>
</dbReference>
<dbReference type="OrthoDB" id="6276154at2"/>
<accession>A0A1I4W677</accession>
<evidence type="ECO:0000256" key="10">
    <source>
        <dbReference type="PROSITE-ProRule" id="PRU10143"/>
    </source>
</evidence>